<dbReference type="Proteomes" id="UP000177457">
    <property type="component" value="Unassembled WGS sequence"/>
</dbReference>
<sequence length="147" mass="16141">MTVEPVAPQVPQAPTPAPRRMKKIMLILVGGIVVVVLIVAIYWFIRSRAQREAAVLPEEAPQVVEEEVPYVDPFPNDLDRDGIPNDQEAELGTSDVDFDTDGDAISDADEMNFWKTDPTKPDTDGDGFADGWEVISGYNPNGEGKLE</sequence>
<feature type="compositionally biased region" description="Acidic residues" evidence="5">
    <location>
        <begin position="96"/>
        <end position="110"/>
    </location>
</feature>
<evidence type="ECO:0000313" key="7">
    <source>
        <dbReference type="EMBL" id="OGH73731.1"/>
    </source>
</evidence>
<dbReference type="EMBL" id="MFQE01000020">
    <property type="protein sequence ID" value="OGH73731.1"/>
    <property type="molecule type" value="Genomic_DNA"/>
</dbReference>
<dbReference type="STRING" id="1798683.A3C90_00975"/>
<comment type="subcellular location">
    <subcellularLocation>
        <location evidence="1">Secreted</location>
    </subcellularLocation>
</comment>
<evidence type="ECO:0000256" key="5">
    <source>
        <dbReference type="SAM" id="MobiDB-lite"/>
    </source>
</evidence>
<dbReference type="Pfam" id="PF18884">
    <property type="entry name" value="TSP3_bac"/>
    <property type="match status" value="2"/>
</dbReference>
<keyword evidence="6" id="KW-0472">Membrane</keyword>
<protein>
    <submittedName>
        <fullName evidence="7">Uncharacterized protein</fullName>
    </submittedName>
</protein>
<keyword evidence="6" id="KW-0812">Transmembrane</keyword>
<organism evidence="7 8">
    <name type="scientific">Candidatus Magasanikbacteria bacterium RIFCSPHIGHO2_02_FULL_51_14</name>
    <dbReference type="NCBI Taxonomy" id="1798683"/>
    <lineage>
        <taxon>Bacteria</taxon>
        <taxon>Candidatus Magasanikiibacteriota</taxon>
    </lineage>
</organism>
<evidence type="ECO:0000256" key="6">
    <source>
        <dbReference type="SAM" id="Phobius"/>
    </source>
</evidence>
<gene>
    <name evidence="7" type="ORF">A3C90_00975</name>
</gene>
<dbReference type="AlphaFoldDB" id="A0A1F6MPY3"/>
<keyword evidence="2" id="KW-0964">Secreted</keyword>
<evidence type="ECO:0000256" key="4">
    <source>
        <dbReference type="ARBA" id="ARBA00022837"/>
    </source>
</evidence>
<dbReference type="GO" id="GO:0005509">
    <property type="term" value="F:calcium ion binding"/>
    <property type="evidence" value="ECO:0007669"/>
    <property type="project" value="InterPro"/>
</dbReference>
<comment type="caution">
    <text evidence="7">The sequence shown here is derived from an EMBL/GenBank/DDBJ whole genome shotgun (WGS) entry which is preliminary data.</text>
</comment>
<proteinExistence type="predicted"/>
<keyword evidence="3" id="KW-0732">Signal</keyword>
<reference evidence="7 8" key="1">
    <citation type="journal article" date="2016" name="Nat. Commun.">
        <title>Thousands of microbial genomes shed light on interconnected biogeochemical processes in an aquifer system.</title>
        <authorList>
            <person name="Anantharaman K."/>
            <person name="Brown C.T."/>
            <person name="Hug L.A."/>
            <person name="Sharon I."/>
            <person name="Castelle C.J."/>
            <person name="Probst A.J."/>
            <person name="Thomas B.C."/>
            <person name="Singh A."/>
            <person name="Wilkins M.J."/>
            <person name="Karaoz U."/>
            <person name="Brodie E.L."/>
            <person name="Williams K.H."/>
            <person name="Hubbard S.S."/>
            <person name="Banfield J.F."/>
        </authorList>
    </citation>
    <scope>NUCLEOTIDE SEQUENCE [LARGE SCALE GENOMIC DNA]</scope>
</reference>
<evidence type="ECO:0000256" key="1">
    <source>
        <dbReference type="ARBA" id="ARBA00004613"/>
    </source>
</evidence>
<keyword evidence="4" id="KW-0106">Calcium</keyword>
<dbReference type="InterPro" id="IPR059100">
    <property type="entry name" value="TSP3_bac"/>
</dbReference>
<dbReference type="SUPFAM" id="SSF103647">
    <property type="entry name" value="TSP type-3 repeat"/>
    <property type="match status" value="1"/>
</dbReference>
<evidence type="ECO:0000256" key="2">
    <source>
        <dbReference type="ARBA" id="ARBA00022525"/>
    </source>
</evidence>
<evidence type="ECO:0000256" key="3">
    <source>
        <dbReference type="ARBA" id="ARBA00022729"/>
    </source>
</evidence>
<evidence type="ECO:0000313" key="8">
    <source>
        <dbReference type="Proteomes" id="UP000177457"/>
    </source>
</evidence>
<keyword evidence="6" id="KW-1133">Transmembrane helix</keyword>
<feature type="transmembrane region" description="Helical" evidence="6">
    <location>
        <begin position="24"/>
        <end position="45"/>
    </location>
</feature>
<accession>A0A1F6MPY3</accession>
<dbReference type="InterPro" id="IPR028974">
    <property type="entry name" value="TSP_type-3_rpt"/>
</dbReference>
<feature type="region of interest" description="Disordered" evidence="5">
    <location>
        <begin position="71"/>
        <end position="147"/>
    </location>
</feature>
<name>A0A1F6MPY3_9BACT</name>